<evidence type="ECO:0000256" key="4">
    <source>
        <dbReference type="ARBA" id="ARBA00022989"/>
    </source>
</evidence>
<keyword evidence="2" id="KW-1003">Cell membrane</keyword>
<name>A0ABR7I7E6_9FIRM</name>
<dbReference type="Gene3D" id="3.30.70.120">
    <property type="match status" value="1"/>
</dbReference>
<dbReference type="EMBL" id="JACOQH010000001">
    <property type="protein sequence ID" value="MBC5752865.1"/>
    <property type="molecule type" value="Genomic_DNA"/>
</dbReference>
<keyword evidence="9" id="KW-1185">Reference proteome</keyword>
<dbReference type="InterPro" id="IPR015867">
    <property type="entry name" value="N-reg_PII/ATP_PRibTrfase_C"/>
</dbReference>
<dbReference type="PIRSF" id="PIRSF006483">
    <property type="entry name" value="Membrane_protein_YitT"/>
    <property type="match status" value="1"/>
</dbReference>
<keyword evidence="3 6" id="KW-0812">Transmembrane</keyword>
<evidence type="ECO:0000256" key="2">
    <source>
        <dbReference type="ARBA" id="ARBA00022475"/>
    </source>
</evidence>
<feature type="transmembrane region" description="Helical" evidence="6">
    <location>
        <begin position="82"/>
        <end position="104"/>
    </location>
</feature>
<evidence type="ECO:0000256" key="6">
    <source>
        <dbReference type="SAM" id="Phobius"/>
    </source>
</evidence>
<evidence type="ECO:0000256" key="5">
    <source>
        <dbReference type="ARBA" id="ARBA00023136"/>
    </source>
</evidence>
<feature type="transmembrane region" description="Helical" evidence="6">
    <location>
        <begin position="152"/>
        <end position="171"/>
    </location>
</feature>
<keyword evidence="5 6" id="KW-0472">Membrane</keyword>
<sequence>MNLLLNRRPLWIDAILMVVGTGLMALAIQCIYDPVGLVTGGFTGVAIIAKYVTKGAVPLWLTNLVLNVPLFLLAALIKGKKFVARTAVATVLLSAWLYVIPLWNLAEGDYVLSAIFGGVICGVGMGMVLLARATTGGTDMLAALIQHKLRHYTIMQIICVIDGIIVAVGIYSFGVKAALYAIVAIYVTSKVSDTLMEGMKYSKAVFIVSDRYKEISDAIMTQMDRGVTGLDAVGMYSGDEKCMLYCVVSKKEIVVLKEIILKIDNNAFVIVTDAREVVGEGFLEY</sequence>
<protein>
    <submittedName>
        <fullName evidence="8">YitT family protein</fullName>
    </submittedName>
</protein>
<organism evidence="8 9">
    <name type="scientific">Roseburia yibonii</name>
    <dbReference type="NCBI Taxonomy" id="2763063"/>
    <lineage>
        <taxon>Bacteria</taxon>
        <taxon>Bacillati</taxon>
        <taxon>Bacillota</taxon>
        <taxon>Clostridia</taxon>
        <taxon>Lachnospirales</taxon>
        <taxon>Lachnospiraceae</taxon>
        <taxon>Roseburia</taxon>
    </lineage>
</organism>
<gene>
    <name evidence="8" type="ORF">H8Z76_02295</name>
</gene>
<dbReference type="InterPro" id="IPR003740">
    <property type="entry name" value="YitT"/>
</dbReference>
<dbReference type="PANTHER" id="PTHR33545:SF9">
    <property type="entry name" value="UPF0750 MEMBRANE PROTEIN YITE"/>
    <property type="match status" value="1"/>
</dbReference>
<evidence type="ECO:0000313" key="8">
    <source>
        <dbReference type="EMBL" id="MBC5752865.1"/>
    </source>
</evidence>
<feature type="domain" description="DUF2179" evidence="7">
    <location>
        <begin position="225"/>
        <end position="279"/>
    </location>
</feature>
<dbReference type="CDD" id="cd16380">
    <property type="entry name" value="YitT_C"/>
    <property type="match status" value="1"/>
</dbReference>
<dbReference type="InterPro" id="IPR019264">
    <property type="entry name" value="DUF2179"/>
</dbReference>
<dbReference type="PANTHER" id="PTHR33545">
    <property type="entry name" value="UPF0750 MEMBRANE PROTEIN YITT-RELATED"/>
    <property type="match status" value="1"/>
</dbReference>
<comment type="caution">
    <text evidence="8">The sequence shown here is derived from an EMBL/GenBank/DDBJ whole genome shotgun (WGS) entry which is preliminary data.</text>
</comment>
<proteinExistence type="predicted"/>
<dbReference type="Proteomes" id="UP000621540">
    <property type="component" value="Unassembled WGS sequence"/>
</dbReference>
<comment type="subcellular location">
    <subcellularLocation>
        <location evidence="1">Cell membrane</location>
        <topology evidence="1">Multi-pass membrane protein</topology>
    </subcellularLocation>
</comment>
<feature type="transmembrane region" description="Helical" evidence="6">
    <location>
        <begin position="110"/>
        <end position="131"/>
    </location>
</feature>
<evidence type="ECO:0000256" key="1">
    <source>
        <dbReference type="ARBA" id="ARBA00004651"/>
    </source>
</evidence>
<dbReference type="RefSeq" id="WP_022515821.1">
    <property type="nucleotide sequence ID" value="NZ_JACOQH010000001.1"/>
</dbReference>
<evidence type="ECO:0000259" key="7">
    <source>
        <dbReference type="Pfam" id="PF10035"/>
    </source>
</evidence>
<evidence type="ECO:0000256" key="3">
    <source>
        <dbReference type="ARBA" id="ARBA00022692"/>
    </source>
</evidence>
<feature type="transmembrane region" description="Helical" evidence="6">
    <location>
        <begin position="59"/>
        <end position="77"/>
    </location>
</feature>
<evidence type="ECO:0000313" key="9">
    <source>
        <dbReference type="Proteomes" id="UP000621540"/>
    </source>
</evidence>
<dbReference type="InterPro" id="IPR051461">
    <property type="entry name" value="UPF0750_membrane"/>
</dbReference>
<reference evidence="8 9" key="1">
    <citation type="submission" date="2020-08" db="EMBL/GenBank/DDBJ databases">
        <title>Genome public.</title>
        <authorList>
            <person name="Liu C."/>
            <person name="Sun Q."/>
        </authorList>
    </citation>
    <scope>NUCLEOTIDE SEQUENCE [LARGE SCALE GENOMIC DNA]</scope>
    <source>
        <strain evidence="8 9">BX0805</strain>
    </source>
</reference>
<keyword evidence="4 6" id="KW-1133">Transmembrane helix</keyword>
<dbReference type="Pfam" id="PF10035">
    <property type="entry name" value="DUF2179"/>
    <property type="match status" value="1"/>
</dbReference>
<dbReference type="Pfam" id="PF02588">
    <property type="entry name" value="YitT_membrane"/>
    <property type="match status" value="1"/>
</dbReference>
<feature type="transmembrane region" description="Helical" evidence="6">
    <location>
        <begin position="12"/>
        <end position="28"/>
    </location>
</feature>
<accession>A0ABR7I7E6</accession>